<dbReference type="AlphaFoldDB" id="A0A329R9Z2"/>
<dbReference type="Proteomes" id="UP000697107">
    <property type="component" value="Unassembled WGS sequence"/>
</dbReference>
<dbReference type="Proteomes" id="UP000251314">
    <property type="component" value="Unassembled WGS sequence"/>
</dbReference>
<reference evidence="1" key="2">
    <citation type="submission" date="2018-10" db="EMBL/GenBank/DDBJ databases">
        <title>Effector identification in a new, highly contiguous assembly of the strawberry crown rot pathogen Phytophthora cactorum.</title>
        <authorList>
            <person name="Armitage A.D."/>
            <person name="Nellist C.F."/>
            <person name="Bates H."/>
            <person name="Vickerstaff R.J."/>
            <person name="Harrison R.J."/>
        </authorList>
    </citation>
    <scope>NUCLEOTIDE SEQUENCE</scope>
    <source>
        <strain evidence="1">15-7</strain>
        <strain evidence="2">4040</strain>
        <strain evidence="3">P415</strain>
        <strain evidence="4">P421</strain>
    </source>
</reference>
<reference evidence="5 6" key="1">
    <citation type="submission" date="2018-01" db="EMBL/GenBank/DDBJ databases">
        <title>Draft genome of the strawberry crown rot pathogen Phytophthora cactorum.</title>
        <authorList>
            <person name="Armitage A.D."/>
            <person name="Lysoe E."/>
            <person name="Nellist C.F."/>
            <person name="Harrison R.J."/>
            <person name="Brurberg M.B."/>
        </authorList>
    </citation>
    <scope>NUCLEOTIDE SEQUENCE [LARGE SCALE GENOMIC DNA]</scope>
    <source>
        <strain evidence="5 6">10300</strain>
    </source>
</reference>
<dbReference type="Proteomes" id="UP000735874">
    <property type="component" value="Unassembled WGS sequence"/>
</dbReference>
<protein>
    <submittedName>
        <fullName evidence="5">Uncharacterized protein</fullName>
    </submittedName>
</protein>
<evidence type="ECO:0000313" key="1">
    <source>
        <dbReference type="EMBL" id="KAG2850074.1"/>
    </source>
</evidence>
<keyword evidence="6" id="KW-1185">Reference proteome</keyword>
<evidence type="ECO:0000313" key="4">
    <source>
        <dbReference type="EMBL" id="KAG3207895.1"/>
    </source>
</evidence>
<dbReference type="EMBL" id="MJFZ01003134">
    <property type="protein sequence ID" value="RAW20272.1"/>
    <property type="molecule type" value="Genomic_DNA"/>
</dbReference>
<gene>
    <name evidence="5" type="ORF">PC110_g23286</name>
    <name evidence="1" type="ORF">PC113_g17109</name>
    <name evidence="2" type="ORF">PC117_g23271</name>
    <name evidence="3" type="ORF">PC118_g22812</name>
    <name evidence="4" type="ORF">PC129_g21070</name>
</gene>
<dbReference type="Proteomes" id="UP000760860">
    <property type="component" value="Unassembled WGS sequence"/>
</dbReference>
<comment type="caution">
    <text evidence="5">The sequence shown here is derived from an EMBL/GenBank/DDBJ whole genome shotgun (WGS) entry which is preliminary data.</text>
</comment>
<dbReference type="EMBL" id="RCMV01001607">
    <property type="protein sequence ID" value="KAG3207895.1"/>
    <property type="molecule type" value="Genomic_DNA"/>
</dbReference>
<accession>A0A329R9Z2</accession>
<evidence type="ECO:0000313" key="3">
    <source>
        <dbReference type="EMBL" id="KAG2959842.1"/>
    </source>
</evidence>
<dbReference type="EMBL" id="RCMK01001388">
    <property type="protein sequence ID" value="KAG2895377.1"/>
    <property type="molecule type" value="Genomic_DNA"/>
</dbReference>
<name>A0A329R9Z2_9STRA</name>
<evidence type="ECO:0000313" key="6">
    <source>
        <dbReference type="Proteomes" id="UP000251314"/>
    </source>
</evidence>
<proteinExistence type="predicted"/>
<sequence length="54" mass="6082">MVLDIGMCEMDNSNEVAVVHERGSQDVRELHVIRGAVQVWSVTHCCILMRTNAQ</sequence>
<dbReference type="Proteomes" id="UP000736787">
    <property type="component" value="Unassembled WGS sequence"/>
</dbReference>
<evidence type="ECO:0000313" key="2">
    <source>
        <dbReference type="EMBL" id="KAG2895377.1"/>
    </source>
</evidence>
<dbReference type="EMBL" id="RCMG01000718">
    <property type="protein sequence ID" value="KAG2850074.1"/>
    <property type="molecule type" value="Genomic_DNA"/>
</dbReference>
<organism evidence="5 6">
    <name type="scientific">Phytophthora cactorum</name>
    <dbReference type="NCBI Taxonomy" id="29920"/>
    <lineage>
        <taxon>Eukaryota</taxon>
        <taxon>Sar</taxon>
        <taxon>Stramenopiles</taxon>
        <taxon>Oomycota</taxon>
        <taxon>Peronosporomycetes</taxon>
        <taxon>Peronosporales</taxon>
        <taxon>Peronosporaceae</taxon>
        <taxon>Phytophthora</taxon>
    </lineage>
</organism>
<dbReference type="EMBL" id="RCML01001902">
    <property type="protein sequence ID" value="KAG2959842.1"/>
    <property type="molecule type" value="Genomic_DNA"/>
</dbReference>
<evidence type="ECO:0000313" key="5">
    <source>
        <dbReference type="EMBL" id="RAW20272.1"/>
    </source>
</evidence>
<dbReference type="VEuPathDB" id="FungiDB:PC110_g23286"/>